<reference evidence="1" key="1">
    <citation type="submission" date="2023-10" db="EMBL/GenBank/DDBJ databases">
        <authorList>
            <person name="Domelevo Entfellner J.-B."/>
        </authorList>
    </citation>
    <scope>NUCLEOTIDE SEQUENCE</scope>
</reference>
<proteinExistence type="predicted"/>
<dbReference type="Proteomes" id="UP001189624">
    <property type="component" value="Chromosome 1"/>
</dbReference>
<evidence type="ECO:0000313" key="2">
    <source>
        <dbReference type="Proteomes" id="UP001189624"/>
    </source>
</evidence>
<evidence type="ECO:0000313" key="1">
    <source>
        <dbReference type="EMBL" id="CAJ1919638.1"/>
    </source>
</evidence>
<protein>
    <submittedName>
        <fullName evidence="1">Uncharacterized protein</fullName>
    </submittedName>
</protein>
<accession>A0AA86V3E4</accession>
<sequence>MTCNHKPYPRRTIDSRIVVYRSNHMHQVEKLYLSCSQNLQLKPVIARPLSQIKKLSEHVKLRKEMEKELLYT</sequence>
<keyword evidence="2" id="KW-1185">Reference proteome</keyword>
<name>A0AA86V3E4_9FABA</name>
<gene>
    <name evidence="1" type="ORF">AYBTSS11_LOCUS3718</name>
</gene>
<organism evidence="1 2">
    <name type="scientific">Sphenostylis stenocarpa</name>
    <dbReference type="NCBI Taxonomy" id="92480"/>
    <lineage>
        <taxon>Eukaryota</taxon>
        <taxon>Viridiplantae</taxon>
        <taxon>Streptophyta</taxon>
        <taxon>Embryophyta</taxon>
        <taxon>Tracheophyta</taxon>
        <taxon>Spermatophyta</taxon>
        <taxon>Magnoliopsida</taxon>
        <taxon>eudicotyledons</taxon>
        <taxon>Gunneridae</taxon>
        <taxon>Pentapetalae</taxon>
        <taxon>rosids</taxon>
        <taxon>fabids</taxon>
        <taxon>Fabales</taxon>
        <taxon>Fabaceae</taxon>
        <taxon>Papilionoideae</taxon>
        <taxon>50 kb inversion clade</taxon>
        <taxon>NPAAA clade</taxon>
        <taxon>indigoferoid/millettioid clade</taxon>
        <taxon>Phaseoleae</taxon>
        <taxon>Sphenostylis</taxon>
    </lineage>
</organism>
<dbReference type="EMBL" id="OY731398">
    <property type="protein sequence ID" value="CAJ1919638.1"/>
    <property type="molecule type" value="Genomic_DNA"/>
</dbReference>
<dbReference type="Gramene" id="rna-AYBTSS11_LOCUS3718">
    <property type="protein sequence ID" value="CAJ1919638.1"/>
    <property type="gene ID" value="gene-AYBTSS11_LOCUS3718"/>
</dbReference>
<dbReference type="AlphaFoldDB" id="A0AA86V3E4"/>